<evidence type="ECO:0000256" key="5">
    <source>
        <dbReference type="ARBA" id="ARBA00022989"/>
    </source>
</evidence>
<dbReference type="SUPFAM" id="SSF52540">
    <property type="entry name" value="P-loop containing nucleoside triphosphate hydrolases"/>
    <property type="match status" value="1"/>
</dbReference>
<dbReference type="InterPro" id="IPR017871">
    <property type="entry name" value="ABC_transporter-like_CS"/>
</dbReference>
<dbReference type="InterPro" id="IPR011527">
    <property type="entry name" value="ABC1_TM_dom"/>
</dbReference>
<dbReference type="PROSITE" id="PS50893">
    <property type="entry name" value="ABC_TRANSPORTER_2"/>
    <property type="match status" value="1"/>
</dbReference>
<comment type="caution">
    <text evidence="10">The sequence shown here is derived from an EMBL/GenBank/DDBJ whole genome shotgun (WGS) entry which is preliminary data.</text>
</comment>
<dbReference type="InterPro" id="IPR027417">
    <property type="entry name" value="P-loop_NTPase"/>
</dbReference>
<keyword evidence="3" id="KW-0547">Nucleotide-binding</keyword>
<keyword evidence="5 7" id="KW-1133">Transmembrane helix</keyword>
<evidence type="ECO:0000256" key="3">
    <source>
        <dbReference type="ARBA" id="ARBA00022741"/>
    </source>
</evidence>
<feature type="transmembrane region" description="Helical" evidence="7">
    <location>
        <begin position="20"/>
        <end position="45"/>
    </location>
</feature>
<evidence type="ECO:0000256" key="6">
    <source>
        <dbReference type="ARBA" id="ARBA00023136"/>
    </source>
</evidence>
<gene>
    <name evidence="10" type="ORF">A3860_25840</name>
</gene>
<dbReference type="PROSITE" id="PS00211">
    <property type="entry name" value="ABC_TRANSPORTER_1"/>
    <property type="match status" value="1"/>
</dbReference>
<evidence type="ECO:0000313" key="11">
    <source>
        <dbReference type="Proteomes" id="UP000192796"/>
    </source>
</evidence>
<keyword evidence="11" id="KW-1185">Reference proteome</keyword>
<feature type="domain" description="ABC transporter" evidence="8">
    <location>
        <begin position="353"/>
        <end position="569"/>
    </location>
</feature>
<dbReference type="SUPFAM" id="SSF90123">
    <property type="entry name" value="ABC transporter transmembrane region"/>
    <property type="match status" value="1"/>
</dbReference>
<dbReference type="GO" id="GO:0005524">
    <property type="term" value="F:ATP binding"/>
    <property type="evidence" value="ECO:0007669"/>
    <property type="project" value="UniProtKB-KW"/>
</dbReference>
<feature type="transmembrane region" description="Helical" evidence="7">
    <location>
        <begin position="266"/>
        <end position="284"/>
    </location>
</feature>
<dbReference type="RefSeq" id="WP_081148038.1">
    <property type="nucleotide sequence ID" value="NZ_LVYD01000046.1"/>
</dbReference>
<dbReference type="OrthoDB" id="1522160at2"/>
<evidence type="ECO:0000313" key="10">
    <source>
        <dbReference type="EMBL" id="OQP63314.1"/>
    </source>
</evidence>
<evidence type="ECO:0008006" key="12">
    <source>
        <dbReference type="Google" id="ProtNLM"/>
    </source>
</evidence>
<dbReference type="Gene3D" id="3.40.50.300">
    <property type="entry name" value="P-loop containing nucleotide triphosphate hydrolases"/>
    <property type="match status" value="1"/>
</dbReference>
<dbReference type="EMBL" id="LVYD01000046">
    <property type="protein sequence ID" value="OQP63314.1"/>
    <property type="molecule type" value="Genomic_DNA"/>
</dbReference>
<dbReference type="InterPro" id="IPR003593">
    <property type="entry name" value="AAA+_ATPase"/>
</dbReference>
<evidence type="ECO:0000259" key="8">
    <source>
        <dbReference type="PROSITE" id="PS50893"/>
    </source>
</evidence>
<feature type="domain" description="ABC transmembrane type-1" evidence="9">
    <location>
        <begin position="26"/>
        <end position="323"/>
    </location>
</feature>
<name>A0A1V9FYA9_9BACT</name>
<organism evidence="10 11">
    <name type="scientific">Niastella vici</name>
    <dbReference type="NCBI Taxonomy" id="1703345"/>
    <lineage>
        <taxon>Bacteria</taxon>
        <taxon>Pseudomonadati</taxon>
        <taxon>Bacteroidota</taxon>
        <taxon>Chitinophagia</taxon>
        <taxon>Chitinophagales</taxon>
        <taxon>Chitinophagaceae</taxon>
        <taxon>Niastella</taxon>
    </lineage>
</organism>
<dbReference type="STRING" id="1703345.A3860_25840"/>
<protein>
    <recommendedName>
        <fullName evidence="12">ABC transporter ATP-binding protein</fullName>
    </recommendedName>
</protein>
<dbReference type="GO" id="GO:0016887">
    <property type="term" value="F:ATP hydrolysis activity"/>
    <property type="evidence" value="ECO:0007669"/>
    <property type="project" value="InterPro"/>
</dbReference>
<dbReference type="GO" id="GO:0034040">
    <property type="term" value="F:ATPase-coupled lipid transmembrane transporter activity"/>
    <property type="evidence" value="ECO:0007669"/>
    <property type="project" value="TreeGrafter"/>
</dbReference>
<feature type="transmembrane region" description="Helical" evidence="7">
    <location>
        <begin position="76"/>
        <end position="96"/>
    </location>
</feature>
<feature type="transmembrane region" description="Helical" evidence="7">
    <location>
        <begin position="290"/>
        <end position="308"/>
    </location>
</feature>
<dbReference type="PROSITE" id="PS50929">
    <property type="entry name" value="ABC_TM1F"/>
    <property type="match status" value="1"/>
</dbReference>
<dbReference type="Pfam" id="PF00005">
    <property type="entry name" value="ABC_tran"/>
    <property type="match status" value="1"/>
</dbReference>
<dbReference type="AlphaFoldDB" id="A0A1V9FYA9"/>
<dbReference type="Proteomes" id="UP000192796">
    <property type="component" value="Unassembled WGS sequence"/>
</dbReference>
<evidence type="ECO:0000256" key="7">
    <source>
        <dbReference type="SAM" id="Phobius"/>
    </source>
</evidence>
<proteinExistence type="predicted"/>
<dbReference type="InterPro" id="IPR036640">
    <property type="entry name" value="ABC1_TM_sf"/>
</dbReference>
<sequence>MTGILTKTRAVLTPYEKKQWARLTGLTLLISIADIGSLAFLLYIIHFYTQQVDAVSTFAPFLGEPAAQWLFNRSSLILITLFFFIFSVKNLVAYLIQARQTRFVHEVAARISRNNMLQYLEGNYGDYIHTDSSVFTRIISLQPLEFCQHVLASFQQVFTETVLIVLSIVAILLFNAQLFLILLIVLLPPVMLAAWFTKRKLHSARHYIKSSRTTMWQHLHESITGFVESNIYDKNEFFTGRYAGAQQMLNKHQADLQSLQALPARLAEVFAVFGLLALIAIGNSRGNTQYATQMVTLGAFIAAAYKIIPGIARMLNAIGQIRTYAFTLHNLVQDNHTAGKQLSSTPPQSIHSISFEGIGFSYDHKPVLHNFYCQLQPGDMVGIDGHSGKGKTTLLNILLGFITPQTGQILINEQPTSTLQRKQYWQHIAYVKQQPFFMYDTLLANITLNARADDPFEQGRQCNEERLQNALDISGITAWLPALPAGINTLLTENGKNISGGQRQRVALARALYKEANVIMLDEPFSELDEKSEESLLQHLQQLAASGKLIILITHNKKSLQACNKIITL</sequence>
<dbReference type="SMART" id="SM00382">
    <property type="entry name" value="AAA"/>
    <property type="match status" value="1"/>
</dbReference>
<keyword evidence="2 7" id="KW-0812">Transmembrane</keyword>
<accession>A0A1V9FYA9</accession>
<dbReference type="Gene3D" id="1.20.1560.10">
    <property type="entry name" value="ABC transporter type 1, transmembrane domain"/>
    <property type="match status" value="1"/>
</dbReference>
<dbReference type="GO" id="GO:0140359">
    <property type="term" value="F:ABC-type transporter activity"/>
    <property type="evidence" value="ECO:0007669"/>
    <property type="project" value="InterPro"/>
</dbReference>
<evidence type="ECO:0000256" key="2">
    <source>
        <dbReference type="ARBA" id="ARBA00022692"/>
    </source>
</evidence>
<reference evidence="10 11" key="1">
    <citation type="submission" date="2016-03" db="EMBL/GenBank/DDBJ databases">
        <title>Niastella vici sp. nov., isolated from farmland soil.</title>
        <authorList>
            <person name="Chen L."/>
            <person name="Wang D."/>
            <person name="Yang S."/>
            <person name="Wang G."/>
        </authorList>
    </citation>
    <scope>NUCLEOTIDE SEQUENCE [LARGE SCALE GENOMIC DNA]</scope>
    <source>
        <strain evidence="10 11">DJ57</strain>
    </source>
</reference>
<dbReference type="PANTHER" id="PTHR24221">
    <property type="entry name" value="ATP-BINDING CASSETTE SUB-FAMILY B"/>
    <property type="match status" value="1"/>
</dbReference>
<dbReference type="GO" id="GO:0005886">
    <property type="term" value="C:plasma membrane"/>
    <property type="evidence" value="ECO:0007669"/>
    <property type="project" value="UniProtKB-SubCell"/>
</dbReference>
<evidence type="ECO:0000256" key="4">
    <source>
        <dbReference type="ARBA" id="ARBA00022840"/>
    </source>
</evidence>
<dbReference type="InterPro" id="IPR003439">
    <property type="entry name" value="ABC_transporter-like_ATP-bd"/>
</dbReference>
<dbReference type="InterPro" id="IPR039421">
    <property type="entry name" value="Type_1_exporter"/>
</dbReference>
<evidence type="ECO:0000256" key="1">
    <source>
        <dbReference type="ARBA" id="ARBA00004651"/>
    </source>
</evidence>
<keyword evidence="4" id="KW-0067">ATP-binding</keyword>
<comment type="subcellular location">
    <subcellularLocation>
        <location evidence="1">Cell membrane</location>
        <topology evidence="1">Multi-pass membrane protein</topology>
    </subcellularLocation>
</comment>
<keyword evidence="6 7" id="KW-0472">Membrane</keyword>
<evidence type="ECO:0000259" key="9">
    <source>
        <dbReference type="PROSITE" id="PS50929"/>
    </source>
</evidence>
<dbReference type="PANTHER" id="PTHR24221:SF654">
    <property type="entry name" value="ATP-BINDING CASSETTE SUB-FAMILY B MEMBER 6"/>
    <property type="match status" value="1"/>
</dbReference>